<dbReference type="InterPro" id="IPR036517">
    <property type="entry name" value="FF_domain_sf"/>
</dbReference>
<dbReference type="SMART" id="SM00441">
    <property type="entry name" value="FF"/>
    <property type="match status" value="5"/>
</dbReference>
<dbReference type="CDD" id="cd00201">
    <property type="entry name" value="WW"/>
    <property type="match status" value="2"/>
</dbReference>
<protein>
    <recommendedName>
        <fullName evidence="12">Formin binding protein</fullName>
    </recommendedName>
</protein>
<dbReference type="FunFam" id="1.10.10.440:FF:000013">
    <property type="entry name" value="pre-mRNA-processing protein 40A isoform X1"/>
    <property type="match status" value="1"/>
</dbReference>
<sequence length="863" mass="101696">MSSLWQEARTGDGRVYYYNTANQTTQWTKPVELMSPAEKALQDLPWKEHKAADGRPYWYHAQTRETTWTMPDAYKEALDKVNQGAAAPQAPAFVAGGVQQFPQHNNERQVALPGQMMEAGHDGTAKPMSLLSAKDFAGGDRSNEPQYHSFDEAESAFIKLLRRNNVAADWTWEKAMRAVIKEPQYRALKDPKDRKAAFEKYIVELKQQEQEKAKDRMAKLRQDFSVMLKSHPEIKYYTRWKTARPMIEGETIFRSTSDEEERRQLFNEYVAELRKIHLEDEAKKRREAVDDLIGLLKSLNMEPYTRWSEAQKTIQENELFQSEAKFQALSKLDVLNAFESHIKVLERSFNDERQRIKAAKSRKERKAREAFVALLNSLRAKGEIRVGSKWKQVYPLFKDDERYLNMLGQTGSTPLDLFWDMVEDMERDIRLKRGIVEDVMAERRFLISESTSLQEFSALLKTDSHTQQYDPDTVNALFEKLREKIVRRQDEDRHQNERQQRRRMDAFRSYMRHVEPPIEVTDTYEKVRPRLQNSEEFLALDSEDLRKAAFDKHIRRLKEKAEDRDKDRERERERRERERERERERDRDRDRSERHTSTSHRRRSRDESRNGYDSYTTSHKRSSRGDRDRERSRHPTRTPEPSTDPYEADRRRAAGERERQYRRRGSSARRSDRDSRADSRVRGESRARRESRDRRGDRTESIYDRERREREEERERQYSIQHRDRDEYRPSRRRRGLTPEDDDRDSKRSRRDRSPPPRLRSPPPPLSRERIFDDAVPAINYGDDPMINYGDDPYSAPTVPPSSSVPPKPKTSAPSKPPVTNGTKVEKKKPAAAPAVKEAGKADPEKMDVDDKAEASEEGEIDE</sequence>
<dbReference type="Pfam" id="PF00397">
    <property type="entry name" value="WW"/>
    <property type="match status" value="2"/>
</dbReference>
<dbReference type="SUPFAM" id="SSF51045">
    <property type="entry name" value="WW domain"/>
    <property type="match status" value="2"/>
</dbReference>
<dbReference type="Proteomes" id="UP000298138">
    <property type="component" value="Unassembled WGS sequence"/>
</dbReference>
<dbReference type="GO" id="GO:0005685">
    <property type="term" value="C:U1 snRNP"/>
    <property type="evidence" value="ECO:0007669"/>
    <property type="project" value="TreeGrafter"/>
</dbReference>
<organism evidence="10 11">
    <name type="scientific">Ascodesmis nigricans</name>
    <dbReference type="NCBI Taxonomy" id="341454"/>
    <lineage>
        <taxon>Eukaryota</taxon>
        <taxon>Fungi</taxon>
        <taxon>Dikarya</taxon>
        <taxon>Ascomycota</taxon>
        <taxon>Pezizomycotina</taxon>
        <taxon>Pezizomycetes</taxon>
        <taxon>Pezizales</taxon>
        <taxon>Ascodesmidaceae</taxon>
        <taxon>Ascodesmis</taxon>
    </lineage>
</organism>
<keyword evidence="3" id="KW-0677">Repeat</keyword>
<comment type="subcellular location">
    <subcellularLocation>
        <location evidence="1">Nucleus</location>
    </subcellularLocation>
</comment>
<feature type="domain" description="FF" evidence="9">
    <location>
        <begin position="500"/>
        <end position="556"/>
    </location>
</feature>
<evidence type="ECO:0000256" key="1">
    <source>
        <dbReference type="ARBA" id="ARBA00004123"/>
    </source>
</evidence>
<dbReference type="GO" id="GO:0045292">
    <property type="term" value="P:mRNA cis splicing, via spliceosome"/>
    <property type="evidence" value="ECO:0007669"/>
    <property type="project" value="InterPro"/>
</dbReference>
<feature type="compositionally biased region" description="Low complexity" evidence="7">
    <location>
        <begin position="810"/>
        <end position="820"/>
    </location>
</feature>
<dbReference type="EMBL" id="ML220113">
    <property type="protein sequence ID" value="TGZ84088.1"/>
    <property type="molecule type" value="Genomic_DNA"/>
</dbReference>
<dbReference type="Pfam" id="PF01846">
    <property type="entry name" value="FF"/>
    <property type="match status" value="4"/>
</dbReference>
<feature type="domain" description="FF" evidence="9">
    <location>
        <begin position="147"/>
        <end position="204"/>
    </location>
</feature>
<dbReference type="FunFam" id="1.10.10.440:FF:000027">
    <property type="entry name" value="Formin binding protein (FNB3)"/>
    <property type="match status" value="1"/>
</dbReference>
<evidence type="ECO:0000256" key="4">
    <source>
        <dbReference type="ARBA" id="ARBA00023187"/>
    </source>
</evidence>
<dbReference type="InParanoid" id="A0A4S2N4C8"/>
<evidence type="ECO:0000259" key="9">
    <source>
        <dbReference type="PROSITE" id="PS51676"/>
    </source>
</evidence>
<evidence type="ECO:0000259" key="8">
    <source>
        <dbReference type="PROSITE" id="PS50020"/>
    </source>
</evidence>
<dbReference type="PROSITE" id="PS01159">
    <property type="entry name" value="WW_DOMAIN_1"/>
    <property type="match status" value="2"/>
</dbReference>
<dbReference type="InterPro" id="IPR039726">
    <property type="entry name" value="Prp40-like"/>
</dbReference>
<keyword evidence="4" id="KW-0508">mRNA splicing</keyword>
<feature type="compositionally biased region" description="Basic and acidic residues" evidence="7">
    <location>
        <begin position="838"/>
        <end position="855"/>
    </location>
</feature>
<dbReference type="PROSITE" id="PS50020">
    <property type="entry name" value="WW_DOMAIN_2"/>
    <property type="match status" value="2"/>
</dbReference>
<dbReference type="PROSITE" id="PS51676">
    <property type="entry name" value="FF"/>
    <property type="match status" value="4"/>
</dbReference>
<feature type="domain" description="WW" evidence="8">
    <location>
        <begin position="1"/>
        <end position="32"/>
    </location>
</feature>
<feature type="compositionally biased region" description="Pro residues" evidence="7">
    <location>
        <begin position="756"/>
        <end position="766"/>
    </location>
</feature>
<feature type="region of interest" description="Disordered" evidence="7">
    <location>
        <begin position="559"/>
        <end position="863"/>
    </location>
</feature>
<dbReference type="AlphaFoldDB" id="A0A4S2N4C8"/>
<dbReference type="InterPro" id="IPR036020">
    <property type="entry name" value="WW_dom_sf"/>
</dbReference>
<dbReference type="GO" id="GO:0071004">
    <property type="term" value="C:U2-type prespliceosome"/>
    <property type="evidence" value="ECO:0007669"/>
    <property type="project" value="TreeGrafter"/>
</dbReference>
<keyword evidence="5" id="KW-0539">Nucleus</keyword>
<feature type="compositionally biased region" description="Basic and acidic residues" evidence="7">
    <location>
        <begin position="669"/>
        <end position="730"/>
    </location>
</feature>
<gene>
    <name evidence="10" type="ORF">EX30DRAFT_327870</name>
</gene>
<evidence type="ECO:0000256" key="7">
    <source>
        <dbReference type="SAM" id="MobiDB-lite"/>
    </source>
</evidence>
<dbReference type="InterPro" id="IPR002713">
    <property type="entry name" value="FF_domain"/>
</dbReference>
<feature type="compositionally biased region" description="Basic and acidic residues" evidence="7">
    <location>
        <begin position="559"/>
        <end position="596"/>
    </location>
</feature>
<evidence type="ECO:0000313" key="10">
    <source>
        <dbReference type="EMBL" id="TGZ84088.1"/>
    </source>
</evidence>
<keyword evidence="2" id="KW-0507">mRNA processing</keyword>
<feature type="coiled-coil region" evidence="6">
    <location>
        <begin position="342"/>
        <end position="369"/>
    </location>
</feature>
<dbReference type="SUPFAM" id="SSF81698">
    <property type="entry name" value="FF domain"/>
    <property type="match status" value="5"/>
</dbReference>
<reference evidence="10 11" key="1">
    <citation type="submission" date="2019-04" db="EMBL/GenBank/DDBJ databases">
        <title>Comparative genomics and transcriptomics to analyze fruiting body development in filamentous ascomycetes.</title>
        <authorList>
            <consortium name="DOE Joint Genome Institute"/>
            <person name="Lutkenhaus R."/>
            <person name="Traeger S."/>
            <person name="Breuer J."/>
            <person name="Kuo A."/>
            <person name="Lipzen A."/>
            <person name="Pangilinan J."/>
            <person name="Dilworth D."/>
            <person name="Sandor L."/>
            <person name="Poggeler S."/>
            <person name="Barry K."/>
            <person name="Grigoriev I.V."/>
            <person name="Nowrousian M."/>
        </authorList>
    </citation>
    <scope>NUCLEOTIDE SEQUENCE [LARGE SCALE GENOMIC DNA]</scope>
    <source>
        <strain evidence="10 11">CBS 389.68</strain>
    </source>
</reference>
<feature type="compositionally biased region" description="Basic and acidic residues" evidence="7">
    <location>
        <begin position="623"/>
        <end position="633"/>
    </location>
</feature>
<dbReference type="Gene3D" id="2.20.70.10">
    <property type="match status" value="2"/>
</dbReference>
<name>A0A4S2N4C8_9PEZI</name>
<evidence type="ECO:0000256" key="2">
    <source>
        <dbReference type="ARBA" id="ARBA00022664"/>
    </source>
</evidence>
<dbReference type="FunCoup" id="A0A4S2N4C8">
    <property type="interactions" value="1164"/>
</dbReference>
<feature type="compositionally biased region" description="Basic and acidic residues" evidence="7">
    <location>
        <begin position="647"/>
        <end position="659"/>
    </location>
</feature>
<dbReference type="SMART" id="SM00456">
    <property type="entry name" value="WW"/>
    <property type="match status" value="2"/>
</dbReference>
<feature type="domain" description="WW" evidence="8">
    <location>
        <begin position="45"/>
        <end position="73"/>
    </location>
</feature>
<dbReference type="PANTHER" id="PTHR11864:SF0">
    <property type="entry name" value="PRP40 PRE-MRNA PROCESSING FACTOR 40 HOMOLOG A (YEAST)"/>
    <property type="match status" value="1"/>
</dbReference>
<dbReference type="Gene3D" id="1.10.10.440">
    <property type="entry name" value="FF domain"/>
    <property type="match status" value="5"/>
</dbReference>
<feature type="domain" description="FF" evidence="9">
    <location>
        <begin position="363"/>
        <end position="424"/>
    </location>
</feature>
<dbReference type="FunFam" id="1.10.10.440:FF:000033">
    <property type="entry name" value="Formin binding protein (FNB3)"/>
    <property type="match status" value="1"/>
</dbReference>
<dbReference type="InterPro" id="IPR001202">
    <property type="entry name" value="WW_dom"/>
</dbReference>
<evidence type="ECO:0000256" key="6">
    <source>
        <dbReference type="SAM" id="Coils"/>
    </source>
</evidence>
<dbReference type="GO" id="GO:0003723">
    <property type="term" value="F:RNA binding"/>
    <property type="evidence" value="ECO:0007669"/>
    <property type="project" value="TreeGrafter"/>
</dbReference>
<evidence type="ECO:0000256" key="5">
    <source>
        <dbReference type="ARBA" id="ARBA00023242"/>
    </source>
</evidence>
<feature type="domain" description="FF" evidence="9">
    <location>
        <begin position="216"/>
        <end position="272"/>
    </location>
</feature>
<feature type="compositionally biased region" description="Pro residues" evidence="7">
    <location>
        <begin position="798"/>
        <end position="809"/>
    </location>
</feature>
<keyword evidence="11" id="KW-1185">Reference proteome</keyword>
<proteinExistence type="predicted"/>
<accession>A0A4S2N4C8</accession>
<evidence type="ECO:0000256" key="3">
    <source>
        <dbReference type="ARBA" id="ARBA00022737"/>
    </source>
</evidence>
<keyword evidence="6" id="KW-0175">Coiled coil</keyword>
<dbReference type="PANTHER" id="PTHR11864">
    <property type="entry name" value="PRE-MRNA-PROCESSING PROTEIN PRP40"/>
    <property type="match status" value="1"/>
</dbReference>
<evidence type="ECO:0008006" key="12">
    <source>
        <dbReference type="Google" id="ProtNLM"/>
    </source>
</evidence>
<dbReference type="Pfam" id="PF25432">
    <property type="entry name" value="FF_PRPF40A"/>
    <property type="match status" value="1"/>
</dbReference>
<feature type="region of interest" description="Disordered" evidence="7">
    <location>
        <begin position="488"/>
        <end position="510"/>
    </location>
</feature>
<evidence type="ECO:0000313" key="11">
    <source>
        <dbReference type="Proteomes" id="UP000298138"/>
    </source>
</evidence>
<dbReference type="STRING" id="341454.A0A4S2N4C8"/>
<dbReference type="OrthoDB" id="187617at2759"/>